<dbReference type="EMBL" id="FXAY01000002">
    <property type="protein sequence ID" value="SMG28735.1"/>
    <property type="molecule type" value="Genomic_DNA"/>
</dbReference>
<dbReference type="InterPro" id="IPR004843">
    <property type="entry name" value="Calcineurin-like_PHP"/>
</dbReference>
<keyword evidence="3" id="KW-0119">Carbohydrate metabolism</keyword>
<proteinExistence type="predicted"/>
<dbReference type="InterPro" id="IPR008334">
    <property type="entry name" value="5'-Nucleotdase_C"/>
</dbReference>
<gene>
    <name evidence="7" type="ORF">SAMN06296010_1487</name>
</gene>
<dbReference type="GO" id="GO:0030288">
    <property type="term" value="C:outer membrane-bounded periplasmic space"/>
    <property type="evidence" value="ECO:0007669"/>
    <property type="project" value="TreeGrafter"/>
</dbReference>
<dbReference type="SUPFAM" id="SSF56300">
    <property type="entry name" value="Metallo-dependent phosphatases"/>
    <property type="match status" value="1"/>
</dbReference>
<keyword evidence="2" id="KW-0326">Glycosidase</keyword>
<keyword evidence="3" id="KW-0624">Polysaccharide degradation</keyword>
<dbReference type="InterPro" id="IPR003961">
    <property type="entry name" value="FN3_dom"/>
</dbReference>
<dbReference type="Pfam" id="PF00041">
    <property type="entry name" value="fn3"/>
    <property type="match status" value="1"/>
</dbReference>
<dbReference type="Gene3D" id="2.60.40.10">
    <property type="entry name" value="Immunoglobulins"/>
    <property type="match status" value="1"/>
</dbReference>
<dbReference type="STRING" id="150121.SAMN06296010_1487"/>
<dbReference type="GO" id="GO:0008253">
    <property type="term" value="F:5'-nucleotidase activity"/>
    <property type="evidence" value="ECO:0007669"/>
    <property type="project" value="TreeGrafter"/>
</dbReference>
<keyword evidence="4" id="KW-0472">Membrane</keyword>
<name>A0A1X7JKM8_9MICO</name>
<dbReference type="PRINTS" id="PR01607">
    <property type="entry name" value="APYRASEFAMLY"/>
</dbReference>
<dbReference type="AlphaFoldDB" id="A0A1X7JKM8"/>
<evidence type="ECO:0000313" key="8">
    <source>
        <dbReference type="Proteomes" id="UP000193244"/>
    </source>
</evidence>
<dbReference type="CDD" id="cd00063">
    <property type="entry name" value="FN3"/>
    <property type="match status" value="1"/>
</dbReference>
<sequence>MQPHRHRSRFVRSAALIVSSTIALVGLGALPAAAAPGDLAIDVYTMNDFHGRLETVGGSNPIAGAATLATAYKQLHAANPNSTLVSAGDNVGASTFTSFIQNDDPTIDVLNAIGLTASTIGNHELDKGTEDLDNHIIPNADFSFFSSNLLKKGTQDYAYAPYDIQEFQGVKVGFIGAVTEDLGYLVNPAGIATLDVAPIVDSVNRVAGELKDGDPSNGEADILILVVHEGASSTSASVTDTSTVFGKIVMGAGPNLDAIASGHTHQAYAHNNVDVGGGHTIPVIQTGSYGSNLGHLALSVDSETKKLDSITGSLIPLLAAGVPAYPADPDVAAKVATAVAIADEKGKVRAGDITASLTRAVQTDGTENRGGESTLSNLVADAQLWATSRQGTQLAFMNPGGLRENIAYASAAAGDADGNVTYKEAAIVQPFANTLVTSTMTGAQVKTVLEQQWQPGKSRPMLKLGINSDLSYTYDPSAAVGSHITGIFYKGEPVSPQQTFTTVTNSFLSAGGDNFTEFANAQQAADSGQADLQAFVDYLAANSPVSPDYGSRSIGVTQTSPAATPGAPIDLGTVQPSTSLAFALSSLVLSGVPVQDSAVSIRFDGVEIGTAAIDPAIVDTTDEQGKAAVTVTIPKYTRDGDHVVSFALPATGRSVSFPVTTTGEIPFEVPDAPAAPSLKADGFSAVTASWAPPTVDGGTPVTGYEATLYADGKKADSAAVDAVATSVGFSALKTDTDYTVTVKAVNSVGASVESPPSNVITTPLPKPTTVPALPSADSLPVTETDAFSLSSGSASNGQTVTVSGLTPGEWYYVSVFSDPARLGWFQADESGAFSVTINGVPAGTHRLVIQDRDGNVIGYRSIVVAADGTVTIVDSAGTTGATPSGLAATGVDATLPLVGAGLLLAAGALLVLRRRRAARSTS</sequence>
<evidence type="ECO:0000313" key="7">
    <source>
        <dbReference type="EMBL" id="SMG28735.1"/>
    </source>
</evidence>
<dbReference type="Pfam" id="PF00149">
    <property type="entry name" value="Metallophos"/>
    <property type="match status" value="1"/>
</dbReference>
<dbReference type="GO" id="GO:0016798">
    <property type="term" value="F:hydrolase activity, acting on glycosyl bonds"/>
    <property type="evidence" value="ECO:0007669"/>
    <property type="project" value="UniProtKB-KW"/>
</dbReference>
<dbReference type="GO" id="GO:0008768">
    <property type="term" value="F:UDP-sugar diphosphatase activity"/>
    <property type="evidence" value="ECO:0007669"/>
    <property type="project" value="TreeGrafter"/>
</dbReference>
<evidence type="ECO:0000256" key="4">
    <source>
        <dbReference type="SAM" id="Phobius"/>
    </source>
</evidence>
<reference evidence="8" key="1">
    <citation type="submission" date="2017-04" db="EMBL/GenBank/DDBJ databases">
        <authorList>
            <person name="Varghese N."/>
            <person name="Submissions S."/>
        </authorList>
    </citation>
    <scope>NUCLEOTIDE SEQUENCE [LARGE SCALE GENOMIC DNA]</scope>
    <source>
        <strain evidence="8">VKM Ac-2510</strain>
    </source>
</reference>
<evidence type="ECO:0000256" key="2">
    <source>
        <dbReference type="ARBA" id="ARBA00023295"/>
    </source>
</evidence>
<keyword evidence="4" id="KW-1133">Transmembrane helix</keyword>
<dbReference type="Proteomes" id="UP000193244">
    <property type="component" value="Unassembled WGS sequence"/>
</dbReference>
<dbReference type="PANTHER" id="PTHR11575">
    <property type="entry name" value="5'-NUCLEOTIDASE-RELATED"/>
    <property type="match status" value="1"/>
</dbReference>
<dbReference type="InterPro" id="IPR036116">
    <property type="entry name" value="FN3_sf"/>
</dbReference>
<feature type="chain" id="PRO_5012100965" evidence="5">
    <location>
        <begin position="35"/>
        <end position="922"/>
    </location>
</feature>
<dbReference type="InterPro" id="IPR036907">
    <property type="entry name" value="5'-Nucleotdase_C_sf"/>
</dbReference>
<protein>
    <submittedName>
        <fullName evidence="7">5'-nucleotidase</fullName>
    </submittedName>
</protein>
<dbReference type="SUPFAM" id="SSF49265">
    <property type="entry name" value="Fibronectin type III"/>
    <property type="match status" value="1"/>
</dbReference>
<dbReference type="PANTHER" id="PTHR11575:SF24">
    <property type="entry name" value="5'-NUCLEOTIDASE"/>
    <property type="match status" value="1"/>
</dbReference>
<dbReference type="PROSITE" id="PS50853">
    <property type="entry name" value="FN3"/>
    <property type="match status" value="1"/>
</dbReference>
<feature type="signal peptide" evidence="5">
    <location>
        <begin position="1"/>
        <end position="34"/>
    </location>
</feature>
<dbReference type="SUPFAM" id="SSF55816">
    <property type="entry name" value="5'-nucleotidase (syn. UDP-sugar hydrolase), C-terminal domain"/>
    <property type="match status" value="1"/>
</dbReference>
<evidence type="ECO:0000256" key="3">
    <source>
        <dbReference type="ARBA" id="ARBA00023326"/>
    </source>
</evidence>
<keyword evidence="4" id="KW-0812">Transmembrane</keyword>
<organism evidence="7 8">
    <name type="scientific">Agreia pratensis</name>
    <dbReference type="NCBI Taxonomy" id="150121"/>
    <lineage>
        <taxon>Bacteria</taxon>
        <taxon>Bacillati</taxon>
        <taxon>Actinomycetota</taxon>
        <taxon>Actinomycetes</taxon>
        <taxon>Micrococcales</taxon>
        <taxon>Microbacteriaceae</taxon>
        <taxon>Agreia</taxon>
    </lineage>
</organism>
<accession>A0A1X7JKM8</accession>
<keyword evidence="8" id="KW-1185">Reference proteome</keyword>
<dbReference type="OrthoDB" id="1016457at2"/>
<evidence type="ECO:0000259" key="6">
    <source>
        <dbReference type="PROSITE" id="PS50853"/>
    </source>
</evidence>
<dbReference type="GO" id="GO:0009166">
    <property type="term" value="P:nucleotide catabolic process"/>
    <property type="evidence" value="ECO:0007669"/>
    <property type="project" value="InterPro"/>
</dbReference>
<dbReference type="Gene3D" id="3.60.21.10">
    <property type="match status" value="1"/>
</dbReference>
<keyword evidence="1 5" id="KW-0732">Signal</keyword>
<dbReference type="InterPro" id="IPR029052">
    <property type="entry name" value="Metallo-depent_PP-like"/>
</dbReference>
<dbReference type="Gene3D" id="3.90.780.10">
    <property type="entry name" value="5'-Nucleotidase, C-terminal domain"/>
    <property type="match status" value="1"/>
</dbReference>
<keyword evidence="2" id="KW-0378">Hydrolase</keyword>
<evidence type="ECO:0000256" key="1">
    <source>
        <dbReference type="ARBA" id="ARBA00022729"/>
    </source>
</evidence>
<dbReference type="Pfam" id="PF02872">
    <property type="entry name" value="5_nucleotid_C"/>
    <property type="match status" value="1"/>
</dbReference>
<feature type="domain" description="Fibronectin type-III" evidence="6">
    <location>
        <begin position="672"/>
        <end position="765"/>
    </location>
</feature>
<evidence type="ECO:0000256" key="5">
    <source>
        <dbReference type="SAM" id="SignalP"/>
    </source>
</evidence>
<dbReference type="NCBIfam" id="TIGR01167">
    <property type="entry name" value="LPXTG_anchor"/>
    <property type="match status" value="1"/>
</dbReference>
<feature type="transmembrane region" description="Helical" evidence="4">
    <location>
        <begin position="893"/>
        <end position="912"/>
    </location>
</feature>
<dbReference type="InterPro" id="IPR006179">
    <property type="entry name" value="5_nucleotidase/apyrase"/>
</dbReference>
<dbReference type="InterPro" id="IPR013783">
    <property type="entry name" value="Ig-like_fold"/>
</dbReference>
<dbReference type="GO" id="GO:0000272">
    <property type="term" value="P:polysaccharide catabolic process"/>
    <property type="evidence" value="ECO:0007669"/>
    <property type="project" value="UniProtKB-KW"/>
</dbReference>
<dbReference type="SMART" id="SM00060">
    <property type="entry name" value="FN3"/>
    <property type="match status" value="1"/>
</dbReference>
<dbReference type="RefSeq" id="WP_085484526.1">
    <property type="nucleotide sequence ID" value="NZ_FXAY01000002.1"/>
</dbReference>